<evidence type="ECO:0000256" key="1">
    <source>
        <dbReference type="SAM" id="Coils"/>
    </source>
</evidence>
<feature type="coiled-coil region" evidence="1">
    <location>
        <begin position="19"/>
        <end position="66"/>
    </location>
</feature>
<dbReference type="EMBL" id="LAZR01014682">
    <property type="protein sequence ID" value="KKM16407.1"/>
    <property type="molecule type" value="Genomic_DNA"/>
</dbReference>
<feature type="region of interest" description="Disordered" evidence="2">
    <location>
        <begin position="74"/>
        <end position="110"/>
    </location>
</feature>
<reference evidence="3" key="1">
    <citation type="journal article" date="2015" name="Nature">
        <title>Complex archaea that bridge the gap between prokaryotes and eukaryotes.</title>
        <authorList>
            <person name="Spang A."/>
            <person name="Saw J.H."/>
            <person name="Jorgensen S.L."/>
            <person name="Zaremba-Niedzwiedzka K."/>
            <person name="Martijn J."/>
            <person name="Lind A.E."/>
            <person name="van Eijk R."/>
            <person name="Schleper C."/>
            <person name="Guy L."/>
            <person name="Ettema T.J."/>
        </authorList>
    </citation>
    <scope>NUCLEOTIDE SEQUENCE</scope>
</reference>
<protein>
    <submittedName>
        <fullName evidence="3">Uncharacterized protein</fullName>
    </submittedName>
</protein>
<gene>
    <name evidence="3" type="ORF">LCGC14_1686120</name>
</gene>
<evidence type="ECO:0000256" key="2">
    <source>
        <dbReference type="SAM" id="MobiDB-lite"/>
    </source>
</evidence>
<accession>A0A0F9HMJ8</accession>
<name>A0A0F9HMJ8_9ZZZZ</name>
<sequence>MDKKTIKELRGELATCTQHDALLVRKKRLEEMLDAAERLAEVEAKCEGLEEHNIELQKQCSSLADQLAAFTSDSNIGKQYGEPCDQGDKEAPPCANSPSSPEPGAEGKTE</sequence>
<dbReference type="AlphaFoldDB" id="A0A0F9HMJ8"/>
<comment type="caution">
    <text evidence="3">The sequence shown here is derived from an EMBL/GenBank/DDBJ whole genome shotgun (WGS) entry which is preliminary data.</text>
</comment>
<proteinExistence type="predicted"/>
<organism evidence="3">
    <name type="scientific">marine sediment metagenome</name>
    <dbReference type="NCBI Taxonomy" id="412755"/>
    <lineage>
        <taxon>unclassified sequences</taxon>
        <taxon>metagenomes</taxon>
        <taxon>ecological metagenomes</taxon>
    </lineage>
</organism>
<keyword evidence="1" id="KW-0175">Coiled coil</keyword>
<evidence type="ECO:0000313" key="3">
    <source>
        <dbReference type="EMBL" id="KKM16407.1"/>
    </source>
</evidence>